<keyword evidence="3" id="KW-1185">Reference proteome</keyword>
<sequence>MKTPLILYGLLILGFIAYQLFFRHPEPRIHEAISILYTSVLFLYIGFLAYRVLKGLKKRQQYK</sequence>
<evidence type="ECO:0000313" key="3">
    <source>
        <dbReference type="Proteomes" id="UP000694480"/>
    </source>
</evidence>
<proteinExistence type="predicted"/>
<keyword evidence="1" id="KW-0812">Transmembrane</keyword>
<reference evidence="2" key="1">
    <citation type="submission" date="2020-11" db="EMBL/GenBank/DDBJ databases">
        <title>Genome seq and assembly of Planobacterium sp.</title>
        <authorList>
            <person name="Chhetri G."/>
        </authorList>
    </citation>
    <scope>NUCLEOTIDE SEQUENCE</scope>
    <source>
        <strain evidence="2">GCR5</strain>
    </source>
</reference>
<keyword evidence="1" id="KW-1133">Transmembrane helix</keyword>
<dbReference type="EMBL" id="JADKYY010000004">
    <property type="protein sequence ID" value="MBF5027014.1"/>
    <property type="molecule type" value="Genomic_DNA"/>
</dbReference>
<protein>
    <submittedName>
        <fullName evidence="2">Uncharacterized protein</fullName>
    </submittedName>
</protein>
<dbReference type="AlphaFoldDB" id="A0A930YV95"/>
<evidence type="ECO:0000313" key="2">
    <source>
        <dbReference type="EMBL" id="MBF5027014.1"/>
    </source>
</evidence>
<keyword evidence="1" id="KW-0472">Membrane</keyword>
<evidence type="ECO:0000256" key="1">
    <source>
        <dbReference type="SAM" id="Phobius"/>
    </source>
</evidence>
<organism evidence="2 3">
    <name type="scientific">Planobacterium oryzisoli</name>
    <dbReference type="NCBI Taxonomy" id="2771435"/>
    <lineage>
        <taxon>Bacteria</taxon>
        <taxon>Pseudomonadati</taxon>
        <taxon>Bacteroidota</taxon>
        <taxon>Flavobacteriia</taxon>
        <taxon>Flavobacteriales</taxon>
        <taxon>Weeksellaceae</taxon>
        <taxon>Chryseobacterium group</taxon>
        <taxon>Chryseobacterium</taxon>
    </lineage>
</organism>
<feature type="transmembrane region" description="Helical" evidence="1">
    <location>
        <begin position="5"/>
        <end position="22"/>
    </location>
</feature>
<accession>A0A930YV95</accession>
<dbReference type="RefSeq" id="WP_194738941.1">
    <property type="nucleotide sequence ID" value="NZ_JADKYY010000004.1"/>
</dbReference>
<feature type="transmembrane region" description="Helical" evidence="1">
    <location>
        <begin position="34"/>
        <end position="53"/>
    </location>
</feature>
<dbReference type="Proteomes" id="UP000694480">
    <property type="component" value="Unassembled WGS sequence"/>
</dbReference>
<comment type="caution">
    <text evidence="2">The sequence shown here is derived from an EMBL/GenBank/DDBJ whole genome shotgun (WGS) entry which is preliminary data.</text>
</comment>
<name>A0A930YV95_9FLAO</name>
<gene>
    <name evidence="2" type="ORF">IC612_04275</name>
</gene>